<feature type="domain" description="MIF4G-like type 1" evidence="2">
    <location>
        <begin position="144"/>
        <end position="190"/>
    </location>
</feature>
<dbReference type="PANTHER" id="PTHR12412:SF2">
    <property type="entry name" value="NUCLEAR CAP-BINDING PROTEIN SUBUNIT 1"/>
    <property type="match status" value="1"/>
</dbReference>
<name>A0A438KFZ5_VITVI</name>
<protein>
    <submittedName>
        <fullName evidence="4">Nuclear cap-binding protein subunit 1</fullName>
    </submittedName>
</protein>
<evidence type="ECO:0000313" key="4">
    <source>
        <dbReference type="EMBL" id="RVX20118.1"/>
    </source>
</evidence>
<dbReference type="InterPro" id="IPR015174">
    <property type="entry name" value="MIF4G-like_typ-2"/>
</dbReference>
<sequence length="460" mass="51419">MKTRDEARVDCGEGNEEGETRGCSQHTWRCTRVIAAGRRRRRTAIGRRRGVSTPSPLESLEGVFAAPRLSARLKARLTNAFENFDAKSGSFSIKSLYSILEEERVDPFPTSVVWNAWVPPKYHKLDTFIGLCAFKLMFTSLFFRSNFQFIWPWEEWAYVLDLPKWAPQRVFVQEVLEREVRLSYWDKVKQGSLVGQGEPGKCGPSKWHMVLGLNPTTDDTLNLTGAGCCGVSIENAPTLEELLPPKGGPSFKYSTEDGKERNEQHALSMELSSMVKGRQVSREVITWIEESVIPVHGSEVALSVVVQTLLDIGSKSFTHLITVLERYGQVIAKLCHDQDKQVVLIDEILRNAVSKTYNRISDLRKEISSLKKSLALAEGDAVTRKAELEAAESKLTLVDGEPVLGENPALFLSLYKNFSNVLMERLPDTSQAGTLRGLKTIQADEMAVDLEESSNYGCGQ</sequence>
<dbReference type="InterPro" id="IPR015172">
    <property type="entry name" value="MIF4G-like_typ-1"/>
</dbReference>
<dbReference type="GO" id="GO:0005846">
    <property type="term" value="C:nuclear cap binding complex"/>
    <property type="evidence" value="ECO:0007669"/>
    <property type="project" value="InterPro"/>
</dbReference>
<dbReference type="InterPro" id="IPR016024">
    <property type="entry name" value="ARM-type_fold"/>
</dbReference>
<dbReference type="SUPFAM" id="SSF48371">
    <property type="entry name" value="ARM repeat"/>
    <property type="match status" value="2"/>
</dbReference>
<dbReference type="Gene3D" id="1.25.40.180">
    <property type="match status" value="2"/>
</dbReference>
<evidence type="ECO:0000256" key="1">
    <source>
        <dbReference type="SAM" id="MobiDB-lite"/>
    </source>
</evidence>
<feature type="region of interest" description="Disordered" evidence="1">
    <location>
        <begin position="1"/>
        <end position="22"/>
    </location>
</feature>
<dbReference type="GO" id="GO:0006406">
    <property type="term" value="P:mRNA export from nucleus"/>
    <property type="evidence" value="ECO:0007669"/>
    <property type="project" value="InterPro"/>
</dbReference>
<feature type="domain" description="MIF4G-like type 2" evidence="3">
    <location>
        <begin position="251"/>
        <end position="349"/>
    </location>
</feature>
<proteinExistence type="predicted"/>
<dbReference type="AlphaFoldDB" id="A0A438KFZ5"/>
<dbReference type="Pfam" id="PF09088">
    <property type="entry name" value="MIF4G_like"/>
    <property type="match status" value="1"/>
</dbReference>
<dbReference type="EMBL" id="QGNW01000007">
    <property type="protein sequence ID" value="RVX20118.1"/>
    <property type="molecule type" value="Genomic_DNA"/>
</dbReference>
<dbReference type="Proteomes" id="UP000288805">
    <property type="component" value="Unassembled WGS sequence"/>
</dbReference>
<evidence type="ECO:0000259" key="3">
    <source>
        <dbReference type="Pfam" id="PF09090"/>
    </source>
</evidence>
<accession>A0A438KFZ5</accession>
<comment type="caution">
    <text evidence="4">The sequence shown here is derived from an EMBL/GenBank/DDBJ whole genome shotgun (WGS) entry which is preliminary data.</text>
</comment>
<dbReference type="InterPro" id="IPR027159">
    <property type="entry name" value="CBP80"/>
</dbReference>
<reference evidence="4 5" key="1">
    <citation type="journal article" date="2018" name="PLoS Genet.">
        <title>Population sequencing reveals clonal diversity and ancestral inbreeding in the grapevine cultivar Chardonnay.</title>
        <authorList>
            <person name="Roach M.J."/>
            <person name="Johnson D.L."/>
            <person name="Bohlmann J."/>
            <person name="van Vuuren H.J."/>
            <person name="Jones S.J."/>
            <person name="Pretorius I.S."/>
            <person name="Schmidt S.A."/>
            <person name="Borneman A.R."/>
        </authorList>
    </citation>
    <scope>NUCLEOTIDE SEQUENCE [LARGE SCALE GENOMIC DNA]</scope>
    <source>
        <strain evidence="5">cv. Chardonnay</strain>
        <tissue evidence="4">Leaf</tissue>
    </source>
</reference>
<feature type="compositionally biased region" description="Basic and acidic residues" evidence="1">
    <location>
        <begin position="1"/>
        <end position="11"/>
    </location>
</feature>
<gene>
    <name evidence="4" type="primary">ABH1_4</name>
    <name evidence="4" type="ORF">CK203_004571</name>
</gene>
<dbReference type="GO" id="GO:0016070">
    <property type="term" value="P:RNA metabolic process"/>
    <property type="evidence" value="ECO:0007669"/>
    <property type="project" value="InterPro"/>
</dbReference>
<dbReference type="Pfam" id="PF09090">
    <property type="entry name" value="MIF4G_like_2"/>
    <property type="match status" value="1"/>
</dbReference>
<evidence type="ECO:0000259" key="2">
    <source>
        <dbReference type="Pfam" id="PF09088"/>
    </source>
</evidence>
<evidence type="ECO:0000313" key="5">
    <source>
        <dbReference type="Proteomes" id="UP000288805"/>
    </source>
</evidence>
<organism evidence="4 5">
    <name type="scientific">Vitis vinifera</name>
    <name type="common">Grape</name>
    <dbReference type="NCBI Taxonomy" id="29760"/>
    <lineage>
        <taxon>Eukaryota</taxon>
        <taxon>Viridiplantae</taxon>
        <taxon>Streptophyta</taxon>
        <taxon>Embryophyta</taxon>
        <taxon>Tracheophyta</taxon>
        <taxon>Spermatophyta</taxon>
        <taxon>Magnoliopsida</taxon>
        <taxon>eudicotyledons</taxon>
        <taxon>Gunneridae</taxon>
        <taxon>Pentapetalae</taxon>
        <taxon>rosids</taxon>
        <taxon>Vitales</taxon>
        <taxon>Vitaceae</taxon>
        <taxon>Viteae</taxon>
        <taxon>Vitis</taxon>
    </lineage>
</organism>
<dbReference type="PANTHER" id="PTHR12412">
    <property type="entry name" value="CAP BINDING PROTEIN"/>
    <property type="match status" value="1"/>
</dbReference>
<dbReference type="GO" id="GO:0000339">
    <property type="term" value="F:RNA cap binding"/>
    <property type="evidence" value="ECO:0007669"/>
    <property type="project" value="InterPro"/>
</dbReference>